<dbReference type="eggNOG" id="ENOG502SDQ8">
    <property type="taxonomic scope" value="Eukaryota"/>
</dbReference>
<dbReference type="Pfam" id="PF21737">
    <property type="entry name" value="DUF6865"/>
    <property type="match status" value="1"/>
</dbReference>
<name>A0A0D3FZI6_9ORYZ</name>
<reference evidence="2" key="1">
    <citation type="journal article" date="2009" name="Rice">
        <title>De Novo Next Generation Sequencing of Plant Genomes.</title>
        <authorList>
            <person name="Rounsley S."/>
            <person name="Marri P.R."/>
            <person name="Yu Y."/>
            <person name="He R."/>
            <person name="Sisneros N."/>
            <person name="Goicoechea J.L."/>
            <person name="Lee S.J."/>
            <person name="Angelova A."/>
            <person name="Kudrna D."/>
            <person name="Luo M."/>
            <person name="Affourtit J."/>
            <person name="Desany B."/>
            <person name="Knight J."/>
            <person name="Niazi F."/>
            <person name="Egholm M."/>
            <person name="Wing R.A."/>
        </authorList>
    </citation>
    <scope>NUCLEOTIDE SEQUENCE [LARGE SCALE GENOMIC DNA]</scope>
    <source>
        <strain evidence="2">cv. IRGC 105608</strain>
    </source>
</reference>
<dbReference type="PaxDb" id="65489-OBART04G23400.1"/>
<dbReference type="InterPro" id="IPR049198">
    <property type="entry name" value="DUF6865"/>
</dbReference>
<dbReference type="EnsemblPlants" id="OBART04G23400.1">
    <property type="protein sequence ID" value="OBART04G23400.1"/>
    <property type="gene ID" value="OBART04G23400"/>
</dbReference>
<evidence type="ECO:0000313" key="2">
    <source>
        <dbReference type="EnsemblPlants" id="OBART04G23400.1"/>
    </source>
</evidence>
<dbReference type="HOGENOM" id="CLU_1973901_0_0_1"/>
<sequence length="127" mass="13644">MTDEKHPSRRLLSSVRHLASRLNRGGEGILVHLTLRIRLPFVCLMASPASPREFTQEAARQSLIAISRSVPAAGEAVNIKSPSGAMVNGHHHDDDGAEKYRSKLISISNLSPDAQPTPCSPKDTAAA</sequence>
<feature type="compositionally biased region" description="Polar residues" evidence="1">
    <location>
        <begin position="105"/>
        <end position="114"/>
    </location>
</feature>
<dbReference type="Proteomes" id="UP000026960">
    <property type="component" value="Chromosome 4"/>
</dbReference>
<dbReference type="Gramene" id="OBART04G23400.1">
    <property type="protein sequence ID" value="OBART04G23400.1"/>
    <property type="gene ID" value="OBART04G23400"/>
</dbReference>
<feature type="region of interest" description="Disordered" evidence="1">
    <location>
        <begin position="81"/>
        <end position="127"/>
    </location>
</feature>
<feature type="compositionally biased region" description="Basic and acidic residues" evidence="1">
    <location>
        <begin position="90"/>
        <end position="101"/>
    </location>
</feature>
<evidence type="ECO:0000256" key="1">
    <source>
        <dbReference type="SAM" id="MobiDB-lite"/>
    </source>
</evidence>
<dbReference type="PANTHER" id="PTHR35282">
    <property type="entry name" value="F5D14.24 PROTEIN"/>
    <property type="match status" value="1"/>
</dbReference>
<evidence type="ECO:0000313" key="3">
    <source>
        <dbReference type="Proteomes" id="UP000026960"/>
    </source>
</evidence>
<keyword evidence="3" id="KW-1185">Reference proteome</keyword>
<dbReference type="AlphaFoldDB" id="A0A0D3FZI6"/>
<reference evidence="2" key="2">
    <citation type="submission" date="2015-03" db="UniProtKB">
        <authorList>
            <consortium name="EnsemblPlants"/>
        </authorList>
    </citation>
    <scope>IDENTIFICATION</scope>
</reference>
<dbReference type="PANTHER" id="PTHR35282:SF2">
    <property type="entry name" value="F5D14.24 PROTEIN"/>
    <property type="match status" value="1"/>
</dbReference>
<accession>A0A0D3FZI6</accession>
<organism evidence="2">
    <name type="scientific">Oryza barthii</name>
    <dbReference type="NCBI Taxonomy" id="65489"/>
    <lineage>
        <taxon>Eukaryota</taxon>
        <taxon>Viridiplantae</taxon>
        <taxon>Streptophyta</taxon>
        <taxon>Embryophyta</taxon>
        <taxon>Tracheophyta</taxon>
        <taxon>Spermatophyta</taxon>
        <taxon>Magnoliopsida</taxon>
        <taxon>Liliopsida</taxon>
        <taxon>Poales</taxon>
        <taxon>Poaceae</taxon>
        <taxon>BOP clade</taxon>
        <taxon>Oryzoideae</taxon>
        <taxon>Oryzeae</taxon>
        <taxon>Oryzinae</taxon>
        <taxon>Oryza</taxon>
    </lineage>
</organism>
<protein>
    <submittedName>
        <fullName evidence="2">Uncharacterized protein</fullName>
    </submittedName>
</protein>
<proteinExistence type="predicted"/>